<accession>X1D8P8</accession>
<comment type="caution">
    <text evidence="2">The sequence shown here is derived from an EMBL/GenBank/DDBJ whole genome shotgun (WGS) entry which is preliminary data.</text>
</comment>
<feature type="transmembrane region" description="Helical" evidence="1">
    <location>
        <begin position="41"/>
        <end position="62"/>
    </location>
</feature>
<feature type="non-terminal residue" evidence="2">
    <location>
        <position position="1"/>
    </location>
</feature>
<evidence type="ECO:0000313" key="2">
    <source>
        <dbReference type="EMBL" id="GAH17136.1"/>
    </source>
</evidence>
<sequence length="71" mass="7383">GSIGCLGALLSGLSILVCLLFFFGPPILFDLLGSNPAIGRLIGVVLGSAVSLGLLIVPLWLVRQRVPRLAE</sequence>
<organism evidence="2">
    <name type="scientific">marine sediment metagenome</name>
    <dbReference type="NCBI Taxonomy" id="412755"/>
    <lineage>
        <taxon>unclassified sequences</taxon>
        <taxon>metagenomes</taxon>
        <taxon>ecological metagenomes</taxon>
    </lineage>
</organism>
<name>X1D8P8_9ZZZZ</name>
<reference evidence="2" key="1">
    <citation type="journal article" date="2014" name="Front. Microbiol.">
        <title>High frequency of phylogenetically diverse reductive dehalogenase-homologous genes in deep subseafloor sedimentary metagenomes.</title>
        <authorList>
            <person name="Kawai M."/>
            <person name="Futagami T."/>
            <person name="Toyoda A."/>
            <person name="Takaki Y."/>
            <person name="Nishi S."/>
            <person name="Hori S."/>
            <person name="Arai W."/>
            <person name="Tsubouchi T."/>
            <person name="Morono Y."/>
            <person name="Uchiyama I."/>
            <person name="Ito T."/>
            <person name="Fujiyama A."/>
            <person name="Inagaki F."/>
            <person name="Takami H."/>
        </authorList>
    </citation>
    <scope>NUCLEOTIDE SEQUENCE</scope>
    <source>
        <strain evidence="2">Expedition CK06-06</strain>
    </source>
</reference>
<keyword evidence="1" id="KW-0472">Membrane</keyword>
<gene>
    <name evidence="2" type="ORF">S01H4_53141</name>
</gene>
<feature type="transmembrane region" description="Helical" evidence="1">
    <location>
        <begin position="7"/>
        <end position="29"/>
    </location>
</feature>
<dbReference type="EMBL" id="BART01030430">
    <property type="protein sequence ID" value="GAH17136.1"/>
    <property type="molecule type" value="Genomic_DNA"/>
</dbReference>
<keyword evidence="1" id="KW-0812">Transmembrane</keyword>
<dbReference type="AlphaFoldDB" id="X1D8P8"/>
<evidence type="ECO:0000256" key="1">
    <source>
        <dbReference type="SAM" id="Phobius"/>
    </source>
</evidence>
<keyword evidence="1" id="KW-1133">Transmembrane helix</keyword>
<protein>
    <submittedName>
        <fullName evidence="2">Uncharacterized protein</fullName>
    </submittedName>
</protein>
<proteinExistence type="predicted"/>